<feature type="compositionally biased region" description="Low complexity" evidence="1">
    <location>
        <begin position="221"/>
        <end position="258"/>
    </location>
</feature>
<dbReference type="OrthoDB" id="5876828at2759"/>
<sequence>MLSRLLTVVAVVISVLEAAPPAGGYQCWNFGSTDEIRFEYLNAVNKLRTQIADGSAQCKDQKPCPQGKNIYRLDWDCLLEIEAQKAADQCTENPTGISKESTIVRKVEMTTCNPKPLFKETVNKWWEAVKDVAVEENKPIPNNEQLANFAKLAHGKATRIGCAQKNCNGNLYVACVVFPEGPKNGEPIYEVGKGCANADECNTYAGSKCNKNVCRAGYIDPSATTTTTTTTTTTPTTTTPTTTTPTTTTTQSTSTSGPTAPPTPVPPVTTTTAPPVQPGTTPIPGTTTTTVAPGKP</sequence>
<feature type="compositionally biased region" description="Low complexity" evidence="1">
    <location>
        <begin position="268"/>
        <end position="296"/>
    </location>
</feature>
<proteinExistence type="predicted"/>
<dbReference type="InterPro" id="IPR035940">
    <property type="entry name" value="CAP_sf"/>
</dbReference>
<comment type="caution">
    <text evidence="4">The sequence shown here is derived from an EMBL/GenBank/DDBJ whole genome shotgun (WGS) entry which is preliminary data.</text>
</comment>
<dbReference type="InterPro" id="IPR014044">
    <property type="entry name" value="CAP_dom"/>
</dbReference>
<feature type="region of interest" description="Disordered" evidence="1">
    <location>
        <begin position="220"/>
        <end position="296"/>
    </location>
</feature>
<evidence type="ECO:0000256" key="1">
    <source>
        <dbReference type="SAM" id="MobiDB-lite"/>
    </source>
</evidence>
<feature type="signal peptide" evidence="2">
    <location>
        <begin position="1"/>
        <end position="18"/>
    </location>
</feature>
<dbReference type="Pfam" id="PF00188">
    <property type="entry name" value="CAP"/>
    <property type="match status" value="1"/>
</dbReference>
<dbReference type="Gene3D" id="3.40.33.10">
    <property type="entry name" value="CAP"/>
    <property type="match status" value="1"/>
</dbReference>
<reference evidence="5" key="1">
    <citation type="journal article" date="2015" name="Nat. Genet.">
        <title>The genome and transcriptome of the zoonotic hookworm Ancylostoma ceylanicum identify infection-specific gene families.</title>
        <authorList>
            <person name="Schwarz E.M."/>
            <person name="Hu Y."/>
            <person name="Antoshechkin I."/>
            <person name="Miller M.M."/>
            <person name="Sternberg P.W."/>
            <person name="Aroian R.V."/>
        </authorList>
    </citation>
    <scope>NUCLEOTIDE SEQUENCE</scope>
    <source>
        <strain evidence="5">HY135</strain>
    </source>
</reference>
<keyword evidence="5" id="KW-1185">Reference proteome</keyword>
<dbReference type="EMBL" id="JARK01000233">
    <property type="protein sequence ID" value="EYC39995.1"/>
    <property type="molecule type" value="Genomic_DNA"/>
</dbReference>
<keyword evidence="2" id="KW-0732">Signal</keyword>
<accession>A0A016WK37</accession>
<evidence type="ECO:0000313" key="4">
    <source>
        <dbReference type="EMBL" id="EYC39995.1"/>
    </source>
</evidence>
<protein>
    <recommendedName>
        <fullName evidence="3">SCP domain-containing protein</fullName>
    </recommendedName>
</protein>
<dbReference type="SUPFAM" id="SSF55797">
    <property type="entry name" value="PR-1-like"/>
    <property type="match status" value="1"/>
</dbReference>
<evidence type="ECO:0000256" key="2">
    <source>
        <dbReference type="SAM" id="SignalP"/>
    </source>
</evidence>
<dbReference type="SMART" id="SM00198">
    <property type="entry name" value="SCP"/>
    <property type="match status" value="1"/>
</dbReference>
<feature type="chain" id="PRO_5001490821" description="SCP domain-containing protein" evidence="2">
    <location>
        <begin position="19"/>
        <end position="296"/>
    </location>
</feature>
<name>A0A016WK37_9BILA</name>
<dbReference type="CDD" id="cd05380">
    <property type="entry name" value="CAP_euk"/>
    <property type="match status" value="1"/>
</dbReference>
<dbReference type="STRING" id="53326.A0A016WK37"/>
<evidence type="ECO:0000313" key="5">
    <source>
        <dbReference type="Proteomes" id="UP000024635"/>
    </source>
</evidence>
<dbReference type="Proteomes" id="UP000024635">
    <property type="component" value="Unassembled WGS sequence"/>
</dbReference>
<feature type="domain" description="SCP" evidence="3">
    <location>
        <begin position="35"/>
        <end position="185"/>
    </location>
</feature>
<dbReference type="AlphaFoldDB" id="A0A016WK37"/>
<evidence type="ECO:0000259" key="3">
    <source>
        <dbReference type="SMART" id="SM00198"/>
    </source>
</evidence>
<gene>
    <name evidence="4" type="primary">Acey_s0633.g889</name>
    <name evidence="4" type="synonym">ASP-s0633.g889</name>
    <name evidence="4" type="ORF">Y032_0633g889</name>
</gene>
<organism evidence="4 5">
    <name type="scientific">Ancylostoma ceylanicum</name>
    <dbReference type="NCBI Taxonomy" id="53326"/>
    <lineage>
        <taxon>Eukaryota</taxon>
        <taxon>Metazoa</taxon>
        <taxon>Ecdysozoa</taxon>
        <taxon>Nematoda</taxon>
        <taxon>Chromadorea</taxon>
        <taxon>Rhabditida</taxon>
        <taxon>Rhabditina</taxon>
        <taxon>Rhabditomorpha</taxon>
        <taxon>Strongyloidea</taxon>
        <taxon>Ancylostomatidae</taxon>
        <taxon>Ancylostomatinae</taxon>
        <taxon>Ancylostoma</taxon>
    </lineage>
</organism>